<dbReference type="AlphaFoldDB" id="A0A9P8TE15"/>
<keyword evidence="3" id="KW-1185">Reference proteome</keyword>
<accession>A0A9P8TE15</accession>
<dbReference type="OrthoDB" id="10605604at2759"/>
<feature type="transmembrane region" description="Helical" evidence="1">
    <location>
        <begin position="336"/>
        <end position="364"/>
    </location>
</feature>
<comment type="caution">
    <text evidence="2">The sequence shown here is derived from an EMBL/GenBank/DDBJ whole genome shotgun (WGS) entry which is preliminary data.</text>
</comment>
<evidence type="ECO:0000256" key="1">
    <source>
        <dbReference type="SAM" id="Phobius"/>
    </source>
</evidence>
<protein>
    <submittedName>
        <fullName evidence="2">Uncharacterized protein</fullName>
    </submittedName>
</protein>
<dbReference type="EMBL" id="JAEUBF010000781">
    <property type="protein sequence ID" value="KAH3675155.1"/>
    <property type="molecule type" value="Genomic_DNA"/>
</dbReference>
<feature type="transmembrane region" description="Helical" evidence="1">
    <location>
        <begin position="101"/>
        <end position="125"/>
    </location>
</feature>
<feature type="transmembrane region" description="Helical" evidence="1">
    <location>
        <begin position="290"/>
        <end position="316"/>
    </location>
</feature>
<reference evidence="2" key="1">
    <citation type="journal article" date="2021" name="Open Biol.">
        <title>Shared evolutionary footprints suggest mitochondrial oxidative damage underlies multiple complex I losses in fungi.</title>
        <authorList>
            <person name="Schikora-Tamarit M.A."/>
            <person name="Marcet-Houben M."/>
            <person name="Nosek J."/>
            <person name="Gabaldon T."/>
        </authorList>
    </citation>
    <scope>NUCLEOTIDE SEQUENCE</scope>
    <source>
        <strain evidence="2">CBS6341</strain>
    </source>
</reference>
<keyword evidence="1" id="KW-0472">Membrane</keyword>
<dbReference type="GO" id="GO:0051285">
    <property type="term" value="C:cell cortex of cell tip"/>
    <property type="evidence" value="ECO:0007669"/>
    <property type="project" value="TreeGrafter"/>
</dbReference>
<evidence type="ECO:0000313" key="3">
    <source>
        <dbReference type="Proteomes" id="UP000769528"/>
    </source>
</evidence>
<gene>
    <name evidence="2" type="ORF">WICMUC_002811</name>
</gene>
<feature type="transmembrane region" description="Helical" evidence="1">
    <location>
        <begin position="249"/>
        <end position="270"/>
    </location>
</feature>
<dbReference type="InterPro" id="IPR052413">
    <property type="entry name" value="SUR7_domain"/>
</dbReference>
<dbReference type="PANTHER" id="PTHR28019:SF2">
    <property type="entry name" value="CELL MEMBRANE PROTEIN YLR413W-RELATED"/>
    <property type="match status" value="1"/>
</dbReference>
<proteinExistence type="predicted"/>
<dbReference type="Proteomes" id="UP000769528">
    <property type="component" value="Unassembled WGS sequence"/>
</dbReference>
<organism evidence="2 3">
    <name type="scientific">Wickerhamomyces mucosus</name>
    <dbReference type="NCBI Taxonomy" id="1378264"/>
    <lineage>
        <taxon>Eukaryota</taxon>
        <taxon>Fungi</taxon>
        <taxon>Dikarya</taxon>
        <taxon>Ascomycota</taxon>
        <taxon>Saccharomycotina</taxon>
        <taxon>Saccharomycetes</taxon>
        <taxon>Phaffomycetales</taxon>
        <taxon>Wickerhamomycetaceae</taxon>
        <taxon>Wickerhamomyces</taxon>
    </lineage>
</organism>
<dbReference type="PANTHER" id="PTHR28019">
    <property type="entry name" value="CELL MEMBRANE PROTEIN YLR413W-RELATED"/>
    <property type="match status" value="1"/>
</dbReference>
<dbReference type="GO" id="GO:0031505">
    <property type="term" value="P:fungal-type cell wall organization"/>
    <property type="evidence" value="ECO:0007669"/>
    <property type="project" value="TreeGrafter"/>
</dbReference>
<reference evidence="2" key="2">
    <citation type="submission" date="2021-01" db="EMBL/GenBank/DDBJ databases">
        <authorList>
            <person name="Schikora-Tamarit M.A."/>
        </authorList>
    </citation>
    <scope>NUCLEOTIDE SEQUENCE</scope>
    <source>
        <strain evidence="2">CBS6341</strain>
    </source>
</reference>
<evidence type="ECO:0000313" key="2">
    <source>
        <dbReference type="EMBL" id="KAH3675155.1"/>
    </source>
</evidence>
<keyword evidence="1" id="KW-1133">Transmembrane helix</keyword>
<name>A0A9P8TE15_9ASCO</name>
<sequence>MSTSLNGTPTIVAHVQVENPIDHPNLEEGESFGTYNGTNEGNDILNKKDLNYTQPSVTDATLTPVEPVQGGNQTFATHTLREYEDYEKPPRYQSSKRTQALSILNSVFFVLFILFLIVFTFLLILPTSTLLRLFYTFQLNFTDISFEKVFQQSNNSTIDGLSFNDTGIYPLIRTGLFGYCVGEYNSNGDFNSAQCQKTALNSLDYKTILFNQIQSRGSTETKVLVAQYDITLPDVLSKSYTWQPKGAEVSYILILVFAFVSLFIFLAGLITEIAKPNTRISVLLSFKTLIIWFTVLSGLSFILFLLASSFITSYVNNKLFKGLSQSGFNIKGTRSHLFYIFTWLGYGVSYAVLISALVIFFLYARHRRN</sequence>
<dbReference type="GO" id="GO:0005886">
    <property type="term" value="C:plasma membrane"/>
    <property type="evidence" value="ECO:0007669"/>
    <property type="project" value="TreeGrafter"/>
</dbReference>
<keyword evidence="1" id="KW-0812">Transmembrane</keyword>